<dbReference type="CDD" id="cd01670">
    <property type="entry name" value="Death"/>
    <property type="match status" value="1"/>
</dbReference>
<dbReference type="InterPro" id="IPR032675">
    <property type="entry name" value="LRR_dom_sf"/>
</dbReference>
<feature type="domain" description="NACHT" evidence="5">
    <location>
        <begin position="235"/>
        <end position="363"/>
    </location>
</feature>
<accession>A0AAU9WKX8</accession>
<dbReference type="SUPFAM" id="SSF52540">
    <property type="entry name" value="P-loop containing nucleoside triphosphate hydrolases"/>
    <property type="match status" value="1"/>
</dbReference>
<dbReference type="InterPro" id="IPR000488">
    <property type="entry name" value="Death_dom"/>
</dbReference>
<dbReference type="Gene3D" id="3.80.10.10">
    <property type="entry name" value="Ribonuclease Inhibitor"/>
    <property type="match status" value="2"/>
</dbReference>
<dbReference type="Pfam" id="PF05729">
    <property type="entry name" value="NACHT"/>
    <property type="match status" value="1"/>
</dbReference>
<dbReference type="SUPFAM" id="SSF52047">
    <property type="entry name" value="RNI-like"/>
    <property type="match status" value="1"/>
</dbReference>
<dbReference type="Proteomes" id="UP001159428">
    <property type="component" value="Unassembled WGS sequence"/>
</dbReference>
<keyword evidence="1" id="KW-0547">Nucleotide-binding</keyword>
<dbReference type="PANTHER" id="PTHR46312:SF2">
    <property type="entry name" value="NUCLEOTIDE-BINDING OLIGOMERIZATION DOMAIN-CONTAINING PROTEIN 2-LIKE"/>
    <property type="match status" value="1"/>
</dbReference>
<dbReference type="InterPro" id="IPR007111">
    <property type="entry name" value="NACHT_NTPase"/>
</dbReference>
<evidence type="ECO:0008006" key="8">
    <source>
        <dbReference type="Google" id="ProtNLM"/>
    </source>
</evidence>
<evidence type="ECO:0000259" key="4">
    <source>
        <dbReference type="PROSITE" id="PS50017"/>
    </source>
</evidence>
<dbReference type="Gene3D" id="1.10.533.10">
    <property type="entry name" value="Death Domain, Fas"/>
    <property type="match status" value="1"/>
</dbReference>
<proteinExistence type="predicted"/>
<evidence type="ECO:0000256" key="2">
    <source>
        <dbReference type="ARBA" id="ARBA00022840"/>
    </source>
</evidence>
<protein>
    <recommendedName>
        <fullName evidence="8">NACHT domain-containing protein</fullName>
    </recommendedName>
</protein>
<dbReference type="InterPro" id="IPR027417">
    <property type="entry name" value="P-loop_NTPase"/>
</dbReference>
<dbReference type="GO" id="GO:0007165">
    <property type="term" value="P:signal transduction"/>
    <property type="evidence" value="ECO:0007669"/>
    <property type="project" value="InterPro"/>
</dbReference>
<name>A0AAU9WKX8_9CNID</name>
<dbReference type="AlphaFoldDB" id="A0AAU9WKX8"/>
<sequence>MPRGSAASLPANVASYSRPLPFCAVQTDSSSVSMSVEKRKKRMSPGCSNQDPKQPKVASVDLAGTPNNDELQELGKKIGVKWGTLGRCLGVEEPELENIEQRHKDLEKRGYAMLMHWKQKNGSEATYQILKAALQHKLVQRKDLAEQICDNHDIPDVPRNHFDVKICRRKLAEHYKRTATVPTSVWSKKCAVNIHEIYTRLSLVKEEQTPAGSSQAGLNHYTDLLTENKNGLPSNRILLQGQTGIGKSTFVKKLAMDWAELDENRLTDEQRAILKKFELAVIIDLKKVSKYQNLRDIISASHIFADEDTATKDGLLSYITHNQDKVLLVFDGYDEYRFGSNSEIFEIFKGHKLRNCCVLITTRISKADELKEFKDVHAEITGFSREDSHSFMVRMLGDETQAYALYGHLCKRNLYDLARVPLLLLFFCTLWKKGSAQSFPDSETTLYIEIVQYVLNHNAVKCSPANFRKVEDFKEILAEIGKVALECLMEDDHVFEYDQLSHAIRICEESRIIGLLQVSEYSENLRPAGMVSFIHKSIQEFLAAWYINYRCVSEGNLGEINDRTRTWDDCKSLENVFQFVCGLSDDGAVKVSEHLKSVRISDSELDLSKMIPDGTDEPLCDITWQHRRFFTLVNSLFGEVQSKTEALRHYLNCTDGIIFVEEGSVREIIPERRILNGITLNGVVWFGKNIFGQKATKIYESIEFLDCLDVPLRMTENSVVVAVGEFLRKFEAIRCASHSWCNFTCIIHYHNGQAFFYITHLYLYCNDHADLLDVTNLTSTPSLSTSSSSEGFCLKYLSFLNIYTYVNEQPMKCLVTIFRDCKNLKNIVFPSVTKRICELLQYVPNPRTCRVELGYLLLSTFGKPSLTSADVTKLAGLLPQFKNLVSLSLKLNDCCAEAVNKLVSSITHKPLEQLGLYGIILTPVTAAALGRSISEMSSLRKLSISGPRRGFLETNEIEASPTGFDRTSLVSQLFTFNTGGCRFLPSLRELELSRLNLNERGLRELLDNLKFFSELRCLSLYGNPLGDEHTVHSMVKKALPRVHVFYL</sequence>
<comment type="caution">
    <text evidence="6">The sequence shown here is derived from an EMBL/GenBank/DDBJ whole genome shotgun (WGS) entry which is preliminary data.</text>
</comment>
<keyword evidence="7" id="KW-1185">Reference proteome</keyword>
<gene>
    <name evidence="6" type="ORF">PMEA_00007597</name>
</gene>
<evidence type="ECO:0000313" key="7">
    <source>
        <dbReference type="Proteomes" id="UP001159428"/>
    </source>
</evidence>
<dbReference type="PROSITE" id="PS50837">
    <property type="entry name" value="NACHT"/>
    <property type="match status" value="1"/>
</dbReference>
<feature type="region of interest" description="Disordered" evidence="3">
    <location>
        <begin position="29"/>
        <end position="56"/>
    </location>
</feature>
<keyword evidence="2" id="KW-0067">ATP-binding</keyword>
<reference evidence="6 7" key="1">
    <citation type="submission" date="2022-05" db="EMBL/GenBank/DDBJ databases">
        <authorList>
            <consortium name="Genoscope - CEA"/>
            <person name="William W."/>
        </authorList>
    </citation>
    <scope>NUCLEOTIDE SEQUENCE [LARGE SCALE GENOMIC DNA]</scope>
</reference>
<dbReference type="PROSITE" id="PS50017">
    <property type="entry name" value="DEATH_DOMAIN"/>
    <property type="match status" value="1"/>
</dbReference>
<evidence type="ECO:0000313" key="6">
    <source>
        <dbReference type="EMBL" id="CAH3117663.1"/>
    </source>
</evidence>
<dbReference type="Pfam" id="PF00531">
    <property type="entry name" value="Death"/>
    <property type="match status" value="1"/>
</dbReference>
<organism evidence="6 7">
    <name type="scientific">Pocillopora meandrina</name>
    <dbReference type="NCBI Taxonomy" id="46732"/>
    <lineage>
        <taxon>Eukaryota</taxon>
        <taxon>Metazoa</taxon>
        <taxon>Cnidaria</taxon>
        <taxon>Anthozoa</taxon>
        <taxon>Hexacorallia</taxon>
        <taxon>Scleractinia</taxon>
        <taxon>Astrocoeniina</taxon>
        <taxon>Pocilloporidae</taxon>
        <taxon>Pocillopora</taxon>
    </lineage>
</organism>
<evidence type="ECO:0000259" key="5">
    <source>
        <dbReference type="PROSITE" id="PS50837"/>
    </source>
</evidence>
<feature type="domain" description="Death" evidence="4">
    <location>
        <begin position="78"/>
        <end position="135"/>
    </location>
</feature>
<dbReference type="PANTHER" id="PTHR46312">
    <property type="entry name" value="NACHT DOMAIN-CONTAINING PROTEIN"/>
    <property type="match status" value="1"/>
</dbReference>
<dbReference type="GO" id="GO:0005524">
    <property type="term" value="F:ATP binding"/>
    <property type="evidence" value="ECO:0007669"/>
    <property type="project" value="UniProtKB-KW"/>
</dbReference>
<dbReference type="InterPro" id="IPR011029">
    <property type="entry name" value="DEATH-like_dom_sf"/>
</dbReference>
<dbReference type="Gene3D" id="3.40.50.300">
    <property type="entry name" value="P-loop containing nucleotide triphosphate hydrolases"/>
    <property type="match status" value="1"/>
</dbReference>
<dbReference type="EMBL" id="CALNXJ010000016">
    <property type="protein sequence ID" value="CAH3117663.1"/>
    <property type="molecule type" value="Genomic_DNA"/>
</dbReference>
<dbReference type="SUPFAM" id="SSF47986">
    <property type="entry name" value="DEATH domain"/>
    <property type="match status" value="1"/>
</dbReference>
<evidence type="ECO:0000256" key="1">
    <source>
        <dbReference type="ARBA" id="ARBA00022741"/>
    </source>
</evidence>
<evidence type="ECO:0000256" key="3">
    <source>
        <dbReference type="SAM" id="MobiDB-lite"/>
    </source>
</evidence>